<dbReference type="Pfam" id="PF17766">
    <property type="entry name" value="fn3_6"/>
    <property type="match status" value="1"/>
</dbReference>
<feature type="domain" description="Subtilisin-like protease fibronectin type-III" evidence="14">
    <location>
        <begin position="694"/>
        <end position="795"/>
    </location>
</feature>
<evidence type="ECO:0000256" key="10">
    <source>
        <dbReference type="SAM" id="SignalP"/>
    </source>
</evidence>
<dbReference type="SUPFAM" id="SSF52743">
    <property type="entry name" value="Subtilisin-like"/>
    <property type="match status" value="1"/>
</dbReference>
<evidence type="ECO:0008006" key="17">
    <source>
        <dbReference type="Google" id="ProtNLM"/>
    </source>
</evidence>
<keyword evidence="6" id="KW-0325">Glycoprotein</keyword>
<dbReference type="FunFam" id="2.60.40.2310:FF:000001">
    <property type="entry name" value="Subtilisin-like protease SBT1.5"/>
    <property type="match status" value="1"/>
</dbReference>
<evidence type="ECO:0000256" key="9">
    <source>
        <dbReference type="SAM" id="MobiDB-lite"/>
    </source>
</evidence>
<feature type="active site" description="Charge relay system" evidence="7 8">
    <location>
        <position position="578"/>
    </location>
</feature>
<dbReference type="Gene3D" id="3.40.50.200">
    <property type="entry name" value="Peptidase S8/S53 domain"/>
    <property type="match status" value="2"/>
</dbReference>
<dbReference type="InterPro" id="IPR015500">
    <property type="entry name" value="Peptidase_S8_subtilisin-rel"/>
</dbReference>
<dbReference type="AlphaFoldDB" id="A0A0E0NLP8"/>
<feature type="signal peptide" evidence="10">
    <location>
        <begin position="1"/>
        <end position="23"/>
    </location>
</feature>
<comment type="similarity">
    <text evidence="1 8">Belongs to the peptidase S8 family.</text>
</comment>
<dbReference type="Pfam" id="PF05922">
    <property type="entry name" value="Inhibitor_I9"/>
    <property type="match status" value="1"/>
</dbReference>
<evidence type="ECO:0000259" key="14">
    <source>
        <dbReference type="Pfam" id="PF17766"/>
    </source>
</evidence>
<evidence type="ECO:0000256" key="3">
    <source>
        <dbReference type="ARBA" id="ARBA00022729"/>
    </source>
</evidence>
<evidence type="ECO:0000256" key="4">
    <source>
        <dbReference type="ARBA" id="ARBA00022801"/>
    </source>
</evidence>
<dbReference type="Gene3D" id="3.30.70.80">
    <property type="entry name" value="Peptidase S8 propeptide/proteinase inhibitor I9"/>
    <property type="match status" value="1"/>
</dbReference>
<feature type="domain" description="Inhibitor I9" evidence="13">
    <location>
        <begin position="68"/>
        <end position="114"/>
    </location>
</feature>
<dbReference type="EnsemblPlants" id="ORUFI02G36210.1">
    <property type="protein sequence ID" value="ORUFI02G36210.1"/>
    <property type="gene ID" value="ORUFI02G36210"/>
</dbReference>
<dbReference type="FunFam" id="3.50.30.30:FF:000005">
    <property type="entry name" value="subtilisin-like protease SBT1.5"/>
    <property type="match status" value="1"/>
</dbReference>
<dbReference type="SUPFAM" id="SSF52025">
    <property type="entry name" value="PA domain"/>
    <property type="match status" value="1"/>
</dbReference>
<dbReference type="PANTHER" id="PTHR10795">
    <property type="entry name" value="PROPROTEIN CONVERTASE SUBTILISIN/KEXIN"/>
    <property type="match status" value="1"/>
</dbReference>
<dbReference type="PROSITE" id="PS00138">
    <property type="entry name" value="SUBTILASE_SER"/>
    <property type="match status" value="1"/>
</dbReference>
<dbReference type="InterPro" id="IPR023828">
    <property type="entry name" value="Peptidase_S8_Ser-AS"/>
</dbReference>
<evidence type="ECO:0000259" key="11">
    <source>
        <dbReference type="Pfam" id="PF00082"/>
    </source>
</evidence>
<keyword evidence="2 8" id="KW-0645">Protease</keyword>
<dbReference type="Gramene" id="ORUFI02G36210.1">
    <property type="protein sequence ID" value="ORUFI02G36210.1"/>
    <property type="gene ID" value="ORUFI02G36210"/>
</dbReference>
<evidence type="ECO:0000256" key="1">
    <source>
        <dbReference type="ARBA" id="ARBA00011073"/>
    </source>
</evidence>
<keyword evidence="16" id="KW-1185">Reference proteome</keyword>
<feature type="region of interest" description="Disordered" evidence="9">
    <location>
        <begin position="215"/>
        <end position="235"/>
    </location>
</feature>
<evidence type="ECO:0000256" key="2">
    <source>
        <dbReference type="ARBA" id="ARBA00022670"/>
    </source>
</evidence>
<dbReference type="InterPro" id="IPR037045">
    <property type="entry name" value="S8pro/Inhibitor_I9_sf"/>
</dbReference>
<evidence type="ECO:0000259" key="13">
    <source>
        <dbReference type="Pfam" id="PF05922"/>
    </source>
</evidence>
<keyword evidence="4 8" id="KW-0378">Hydrolase</keyword>
<feature type="chain" id="PRO_5002369086" description="Subtilisin-like protease" evidence="10">
    <location>
        <begin position="24"/>
        <end position="806"/>
    </location>
</feature>
<evidence type="ECO:0000256" key="7">
    <source>
        <dbReference type="PIRSR" id="PIRSR615500-1"/>
    </source>
</evidence>
<dbReference type="InterPro" id="IPR045051">
    <property type="entry name" value="SBT"/>
</dbReference>
<feature type="active site" description="Charge relay system" evidence="7 8">
    <location>
        <position position="227"/>
    </location>
</feature>
<organism evidence="15 16">
    <name type="scientific">Oryza rufipogon</name>
    <name type="common">Brownbeard rice</name>
    <name type="synonym">Asian wild rice</name>
    <dbReference type="NCBI Taxonomy" id="4529"/>
    <lineage>
        <taxon>Eukaryota</taxon>
        <taxon>Viridiplantae</taxon>
        <taxon>Streptophyta</taxon>
        <taxon>Embryophyta</taxon>
        <taxon>Tracheophyta</taxon>
        <taxon>Spermatophyta</taxon>
        <taxon>Magnoliopsida</taxon>
        <taxon>Liliopsida</taxon>
        <taxon>Poales</taxon>
        <taxon>Poaceae</taxon>
        <taxon>BOP clade</taxon>
        <taxon>Oryzoideae</taxon>
        <taxon>Oryzeae</taxon>
        <taxon>Oryzinae</taxon>
        <taxon>Oryza</taxon>
    </lineage>
</organism>
<evidence type="ECO:0000256" key="5">
    <source>
        <dbReference type="ARBA" id="ARBA00022825"/>
    </source>
</evidence>
<keyword evidence="3 10" id="KW-0732">Signal</keyword>
<dbReference type="Pfam" id="PF00082">
    <property type="entry name" value="Peptidase_S8"/>
    <property type="match status" value="1"/>
</dbReference>
<evidence type="ECO:0000313" key="16">
    <source>
        <dbReference type="Proteomes" id="UP000008022"/>
    </source>
</evidence>
<dbReference type="Proteomes" id="UP000008022">
    <property type="component" value="Unassembled WGS sequence"/>
</dbReference>
<accession>A0A0E0NLP8</accession>
<proteinExistence type="inferred from homology"/>
<feature type="active site" description="Charge relay system" evidence="7 8">
    <location>
        <position position="150"/>
    </location>
</feature>
<dbReference type="GO" id="GO:0004252">
    <property type="term" value="F:serine-type endopeptidase activity"/>
    <property type="evidence" value="ECO:0007669"/>
    <property type="project" value="UniProtKB-UniRule"/>
</dbReference>
<reference evidence="15" key="2">
    <citation type="submission" date="2015-06" db="UniProtKB">
        <authorList>
            <consortium name="EnsemblPlants"/>
        </authorList>
    </citation>
    <scope>IDENTIFICATION</scope>
</reference>
<dbReference type="CDD" id="cd04852">
    <property type="entry name" value="Peptidases_S8_3"/>
    <property type="match status" value="1"/>
</dbReference>
<dbReference type="InterPro" id="IPR034197">
    <property type="entry name" value="Peptidases_S8_3"/>
</dbReference>
<evidence type="ECO:0000256" key="8">
    <source>
        <dbReference type="PROSITE-ProRule" id="PRU01240"/>
    </source>
</evidence>
<dbReference type="InterPro" id="IPR010259">
    <property type="entry name" value="S8pro/Inhibitor_I9"/>
</dbReference>
<feature type="compositionally biased region" description="Basic and acidic residues" evidence="9">
    <location>
        <begin position="215"/>
        <end position="228"/>
    </location>
</feature>
<feature type="domain" description="Peptidase S8/S53" evidence="11">
    <location>
        <begin position="144"/>
        <end position="616"/>
    </location>
</feature>
<protein>
    <recommendedName>
        <fullName evidence="17">Subtilisin-like protease</fullName>
    </recommendedName>
</protein>
<dbReference type="InterPro" id="IPR036852">
    <property type="entry name" value="Peptidase_S8/S53_dom_sf"/>
</dbReference>
<dbReference type="CDD" id="cd02120">
    <property type="entry name" value="PA_subtilisin_like"/>
    <property type="match status" value="1"/>
</dbReference>
<feature type="domain" description="PA" evidence="12">
    <location>
        <begin position="409"/>
        <end position="492"/>
    </location>
</feature>
<dbReference type="PROSITE" id="PS51892">
    <property type="entry name" value="SUBTILASE"/>
    <property type="match status" value="1"/>
</dbReference>
<dbReference type="HOGENOM" id="CLU_000625_4_6_1"/>
<dbReference type="InterPro" id="IPR046450">
    <property type="entry name" value="PA_dom_sf"/>
</dbReference>
<dbReference type="eggNOG" id="ENOG502QZDA">
    <property type="taxonomic scope" value="Eukaryota"/>
</dbReference>
<keyword evidence="5 8" id="KW-0720">Serine protease</keyword>
<dbReference type="PRINTS" id="PR00723">
    <property type="entry name" value="SUBTILISIN"/>
</dbReference>
<dbReference type="Gene3D" id="2.60.40.2310">
    <property type="match status" value="1"/>
</dbReference>
<dbReference type="OMA" id="CWSLGCF"/>
<dbReference type="Pfam" id="PF02225">
    <property type="entry name" value="PA"/>
    <property type="match status" value="1"/>
</dbReference>
<reference evidence="16" key="1">
    <citation type="submission" date="2013-06" db="EMBL/GenBank/DDBJ databases">
        <authorList>
            <person name="Zhao Q."/>
        </authorList>
    </citation>
    <scope>NUCLEOTIDE SEQUENCE</scope>
    <source>
        <strain evidence="16">cv. W1943</strain>
    </source>
</reference>
<dbReference type="Gene3D" id="3.50.30.30">
    <property type="match status" value="1"/>
</dbReference>
<dbReference type="InterPro" id="IPR000209">
    <property type="entry name" value="Peptidase_S8/S53_dom"/>
</dbReference>
<dbReference type="GO" id="GO:0006508">
    <property type="term" value="P:proteolysis"/>
    <property type="evidence" value="ECO:0007669"/>
    <property type="project" value="UniProtKB-KW"/>
</dbReference>
<name>A0A0E0NLP8_ORYRU</name>
<dbReference type="InterPro" id="IPR003137">
    <property type="entry name" value="PA_domain"/>
</dbReference>
<dbReference type="InterPro" id="IPR041469">
    <property type="entry name" value="Subtilisin-like_FN3"/>
</dbReference>
<evidence type="ECO:0000256" key="6">
    <source>
        <dbReference type="ARBA" id="ARBA00023180"/>
    </source>
</evidence>
<sequence>MATLRYLAAVLLILFAAASPAAAAAREQSTYILHLAPEHPALRATRVGGGGGAVFLGRLLRLPRHLRAPRPRLLYSYAHAATGVAARLTPEQAAHVEAQPGVLAVHPDQARQLHTTHTPAFLHLTQASGLLPAAAAASGGASSPIVGVLDTGIYPIGRGSFAPTDGLGPPPASFSGGCVSTASFNASAYCNNKLIGAKFFYKGYEAALGHAIDETEESKSPLDTEGHGTHTASTAAGSPVTGAGFFDYARGQAVGMSPAAHIAAYKICWKSGCYDSDILAAMDEAVADGVDVISLSVGAGGYAPSFFRDSIAIGSLHAVSKGIVVSAFFRDSIAIGSFHAVSKGIVVSASAGNSGPGEYTATNIAPWILTVGASTIDREFPADVVLGNGQVYGGVSLYSGEPLNSTLLPVVYAGDCGSRLCIIGELDPAKVSGKIVLCERGSNARVAKGGAVKVAGGAGMILVNTAESGEELVADSHLVPATMVGQKFGDKIKYYVQSDPSPTATIVFRGTVIGKSPSAPRVAAFSSRGPNYRAPEILKPDVIAPGVNILAAWTGESAPTDLDIDPRRVEFNIISGTSMSCPHVSGLAALLRQAQPDWSPAAIKSALMTTAYNVDNSGAVIKDLATGTESTPFVRGAGHVDPNRALDPGLVYDAGTEDYVSFLCTLGYSPSIISLFTTDGSVANCSTKFPRTGDLNYPAFAVVLSSYKDSVTYHRVVRNVGSNANAVYEAKIDSPSGVDVTVSPSKLVFDESHQSLSYDITIAASGNPVIVDTEYTFGSVTWSDGVHDVTSPIAVTWPSNGRAASM</sequence>
<evidence type="ECO:0000259" key="12">
    <source>
        <dbReference type="Pfam" id="PF02225"/>
    </source>
</evidence>
<evidence type="ECO:0000313" key="15">
    <source>
        <dbReference type="EnsemblPlants" id="ORUFI02G36210.1"/>
    </source>
</evidence>